<evidence type="ECO:0000313" key="2">
    <source>
        <dbReference type="EMBL" id="SHI47435.1"/>
    </source>
</evidence>
<keyword evidence="1" id="KW-0812">Transmembrane</keyword>
<organism evidence="2 3">
    <name type="scientific">Flavobacterium terrae</name>
    <dbReference type="NCBI Taxonomy" id="415425"/>
    <lineage>
        <taxon>Bacteria</taxon>
        <taxon>Pseudomonadati</taxon>
        <taxon>Bacteroidota</taxon>
        <taxon>Flavobacteriia</taxon>
        <taxon>Flavobacteriales</taxon>
        <taxon>Flavobacteriaceae</taxon>
        <taxon>Flavobacterium</taxon>
    </lineage>
</organism>
<sequence length="56" mass="6997">MKTYYFYIILVVILAFFLVRFLYLKNEKDKKELEEKLNEDYKKIQEIELNDKDMIN</sequence>
<keyword evidence="1" id="KW-1133">Transmembrane helix</keyword>
<protein>
    <submittedName>
        <fullName evidence="2">Uncharacterized protein</fullName>
    </submittedName>
</protein>
<dbReference type="Proteomes" id="UP000184488">
    <property type="component" value="Unassembled WGS sequence"/>
</dbReference>
<accession>A0A1M6BFE7</accession>
<name>A0A1M6BFE7_9FLAO</name>
<evidence type="ECO:0000256" key="1">
    <source>
        <dbReference type="SAM" id="Phobius"/>
    </source>
</evidence>
<dbReference type="EMBL" id="FQZI01000001">
    <property type="protein sequence ID" value="SHI47435.1"/>
    <property type="molecule type" value="Genomic_DNA"/>
</dbReference>
<dbReference type="AlphaFoldDB" id="A0A1M6BFE7"/>
<gene>
    <name evidence="2" type="ORF">SAMN05444363_0726</name>
</gene>
<keyword evidence="1" id="KW-0472">Membrane</keyword>
<feature type="transmembrane region" description="Helical" evidence="1">
    <location>
        <begin position="6"/>
        <end position="23"/>
    </location>
</feature>
<proteinExistence type="predicted"/>
<evidence type="ECO:0000313" key="3">
    <source>
        <dbReference type="Proteomes" id="UP000184488"/>
    </source>
</evidence>
<reference evidence="3" key="1">
    <citation type="submission" date="2016-11" db="EMBL/GenBank/DDBJ databases">
        <authorList>
            <person name="Varghese N."/>
            <person name="Submissions S."/>
        </authorList>
    </citation>
    <scope>NUCLEOTIDE SEQUENCE [LARGE SCALE GENOMIC DNA]</scope>
    <source>
        <strain evidence="3">DSM 18829</strain>
    </source>
</reference>
<keyword evidence="3" id="KW-1185">Reference proteome</keyword>
<dbReference type="RefSeq" id="WP_159432932.1">
    <property type="nucleotide sequence ID" value="NZ_FQZI01000001.1"/>
</dbReference>